<dbReference type="Proteomes" id="UP001174909">
    <property type="component" value="Unassembled WGS sequence"/>
</dbReference>
<accession>A0AA35TQV5</accession>
<organism evidence="1 2">
    <name type="scientific">Geodia barretti</name>
    <name type="common">Barrett's horny sponge</name>
    <dbReference type="NCBI Taxonomy" id="519541"/>
    <lineage>
        <taxon>Eukaryota</taxon>
        <taxon>Metazoa</taxon>
        <taxon>Porifera</taxon>
        <taxon>Demospongiae</taxon>
        <taxon>Heteroscleromorpha</taxon>
        <taxon>Tetractinellida</taxon>
        <taxon>Astrophorina</taxon>
        <taxon>Geodiidae</taxon>
        <taxon>Geodia</taxon>
    </lineage>
</organism>
<feature type="non-terminal residue" evidence="1">
    <location>
        <position position="61"/>
    </location>
</feature>
<evidence type="ECO:0000313" key="2">
    <source>
        <dbReference type="Proteomes" id="UP001174909"/>
    </source>
</evidence>
<dbReference type="AlphaFoldDB" id="A0AA35TQV5"/>
<proteinExistence type="predicted"/>
<sequence length="61" mass="6666">MDAIQTTPTTIFIFWTIPTDVSYSEVTWRQAAIGLVNGAADNIGSSGRLSTDTNSFRIEDL</sequence>
<dbReference type="EMBL" id="CASHTH010003990">
    <property type="protein sequence ID" value="CAI8052173.1"/>
    <property type="molecule type" value="Genomic_DNA"/>
</dbReference>
<name>A0AA35TQV5_GEOBA</name>
<keyword evidence="2" id="KW-1185">Reference proteome</keyword>
<reference evidence="1" key="1">
    <citation type="submission" date="2023-03" db="EMBL/GenBank/DDBJ databases">
        <authorList>
            <person name="Steffen K."/>
            <person name="Cardenas P."/>
        </authorList>
    </citation>
    <scope>NUCLEOTIDE SEQUENCE</scope>
</reference>
<comment type="caution">
    <text evidence="1">The sequence shown here is derived from an EMBL/GenBank/DDBJ whole genome shotgun (WGS) entry which is preliminary data.</text>
</comment>
<evidence type="ECO:0000313" key="1">
    <source>
        <dbReference type="EMBL" id="CAI8052173.1"/>
    </source>
</evidence>
<gene>
    <name evidence="1" type="ORF">GBAR_LOCUS28556</name>
</gene>
<protein>
    <submittedName>
        <fullName evidence="1">Uncharacterized protein</fullName>
    </submittedName>
</protein>